<sequence length="744" mass="82595">MAAEDPSDREPEPKRRKVRKGTQSCWECKRRKIRCVFASSSNAICDGCTRRGSSCISQELPDEPSSAKQIEDRLGRVEVLLERLAREAGDSKKSSGSDRPSTDLLPDSTNSNSLRTEGLQETPGIRAALMSSPGGSYNARYHDLCSLLVAAWPNQRDLDAMSSLPSNVPDLLENATLKLYPGSPDQDAPSSRHMLQRPAPESHPVLVAQKSLLLGLYLQDARRFSSQDISGLSVSCRDTIMCRMIETSHDLVTGNDDLVACIEGIECLMMESKYHNSAGSLRRAWLATRRAMLMAQMMDLHRDDEPTALLKTVHPHNRDRVNQTHVWFRLVSMDRYLSLMLGLPLGYLENSFAELPALEGCSPLERMQRLRCVAAGRILHRDQAGIDDLASAHEVDTLLCEASSLMPPGWWLPPAPGDDETNSRETARIMDVLIHHYLVVRLHLQYLLRFSADRKYDYSKITAVNASREIVSWFVSFRASSLATAYCRGCDFIVFIASTTLCIAHLEAHRQRQLPRYLRGHPRNNTILSFLMHQRLSDRGMMERTLLIMQAMALDGTDKIASRIASILRHLLDIEADAATGGTYHTDSALGNRADGEEGLECNGNISDGGNVLRIYIPYSGTIKIERGSIAENALGLPQTFEPGSTVVSGDPFLSGNQEENRAPTNPTLTTPTRYQVRGESANRDWPFHFLSPLSGPSQPAGEDESEPVSYGIDGGQRVIPGPETDNNDWDLQGLDLTFFNSLF</sequence>
<dbReference type="Gene3D" id="4.10.240.10">
    <property type="entry name" value="Zn(2)-C6 fungal-type DNA-binding domain"/>
    <property type="match status" value="1"/>
</dbReference>
<dbReference type="SMART" id="SM00066">
    <property type="entry name" value="GAL4"/>
    <property type="match status" value="1"/>
</dbReference>
<dbReference type="CDD" id="cd12148">
    <property type="entry name" value="fungal_TF_MHR"/>
    <property type="match status" value="1"/>
</dbReference>
<dbReference type="CDD" id="cd00067">
    <property type="entry name" value="GAL4"/>
    <property type="match status" value="1"/>
</dbReference>
<dbReference type="PROSITE" id="PS00463">
    <property type="entry name" value="ZN2_CY6_FUNGAL_1"/>
    <property type="match status" value="1"/>
</dbReference>
<dbReference type="SUPFAM" id="SSF57701">
    <property type="entry name" value="Zn2/Cys6 DNA-binding domain"/>
    <property type="match status" value="1"/>
</dbReference>
<evidence type="ECO:0000256" key="5">
    <source>
        <dbReference type="SAM" id="MobiDB-lite"/>
    </source>
</evidence>
<evidence type="ECO:0000313" key="8">
    <source>
        <dbReference type="Proteomes" id="UP001498476"/>
    </source>
</evidence>
<keyword evidence="3" id="KW-0804">Transcription</keyword>
<dbReference type="SMART" id="SM00906">
    <property type="entry name" value="Fungal_trans"/>
    <property type="match status" value="1"/>
</dbReference>
<keyword evidence="2" id="KW-0805">Transcription regulation</keyword>
<dbReference type="InterPro" id="IPR036864">
    <property type="entry name" value="Zn2-C6_fun-type_DNA-bd_sf"/>
</dbReference>
<evidence type="ECO:0000256" key="3">
    <source>
        <dbReference type="ARBA" id="ARBA00023163"/>
    </source>
</evidence>
<accession>A0ABR1HS73</accession>
<feature type="region of interest" description="Disordered" evidence="5">
    <location>
        <begin position="87"/>
        <end position="122"/>
    </location>
</feature>
<organism evidence="7 8">
    <name type="scientific">Neonectria punicea</name>
    <dbReference type="NCBI Taxonomy" id="979145"/>
    <lineage>
        <taxon>Eukaryota</taxon>
        <taxon>Fungi</taxon>
        <taxon>Dikarya</taxon>
        <taxon>Ascomycota</taxon>
        <taxon>Pezizomycotina</taxon>
        <taxon>Sordariomycetes</taxon>
        <taxon>Hypocreomycetidae</taxon>
        <taxon>Hypocreales</taxon>
        <taxon>Nectriaceae</taxon>
        <taxon>Neonectria</taxon>
    </lineage>
</organism>
<dbReference type="PANTHER" id="PTHR47840:SF1">
    <property type="entry name" value="ZN(II)2CYS6 TRANSCRIPTION FACTOR (EUROFUNG)"/>
    <property type="match status" value="1"/>
</dbReference>
<evidence type="ECO:0000256" key="4">
    <source>
        <dbReference type="ARBA" id="ARBA00023242"/>
    </source>
</evidence>
<reference evidence="7 8" key="1">
    <citation type="journal article" date="2025" name="Microbiol. Resour. Announc.">
        <title>Draft genome sequences for Neonectria magnoliae and Neonectria punicea, canker pathogens of Liriodendron tulipifera and Acer saccharum in West Virginia.</title>
        <authorList>
            <person name="Petronek H.M."/>
            <person name="Kasson M.T."/>
            <person name="Metheny A.M."/>
            <person name="Stauder C.M."/>
            <person name="Lovett B."/>
            <person name="Lynch S.C."/>
            <person name="Garnas J.R."/>
            <person name="Kasson L.R."/>
            <person name="Stajich J.E."/>
        </authorList>
    </citation>
    <scope>NUCLEOTIDE SEQUENCE [LARGE SCALE GENOMIC DNA]</scope>
    <source>
        <strain evidence="7 8">NRRL 64653</strain>
    </source>
</reference>
<comment type="caution">
    <text evidence="7">The sequence shown here is derived from an EMBL/GenBank/DDBJ whole genome shotgun (WGS) entry which is preliminary data.</text>
</comment>
<evidence type="ECO:0000259" key="6">
    <source>
        <dbReference type="PROSITE" id="PS00463"/>
    </source>
</evidence>
<keyword evidence="4" id="KW-0539">Nucleus</keyword>
<evidence type="ECO:0000313" key="7">
    <source>
        <dbReference type="EMBL" id="KAK7424062.1"/>
    </source>
</evidence>
<keyword evidence="1" id="KW-0479">Metal-binding</keyword>
<name>A0ABR1HS73_9HYPO</name>
<dbReference type="InterPro" id="IPR007219">
    <property type="entry name" value="XnlR_reg_dom"/>
</dbReference>
<dbReference type="InterPro" id="IPR001138">
    <property type="entry name" value="Zn2Cys6_DnaBD"/>
</dbReference>
<dbReference type="PANTHER" id="PTHR47840">
    <property type="entry name" value="ZN(II)2CYS6 TRANSCRIPTION FACTOR (EUROFUNG)-RELATED"/>
    <property type="match status" value="1"/>
</dbReference>
<protein>
    <recommendedName>
        <fullName evidence="6">Zn(2)-C6 fungal-type domain-containing protein</fullName>
    </recommendedName>
</protein>
<evidence type="ECO:0000256" key="1">
    <source>
        <dbReference type="ARBA" id="ARBA00022723"/>
    </source>
</evidence>
<dbReference type="EMBL" id="JAZAVJ010000006">
    <property type="protein sequence ID" value="KAK7424062.1"/>
    <property type="molecule type" value="Genomic_DNA"/>
</dbReference>
<evidence type="ECO:0000256" key="2">
    <source>
        <dbReference type="ARBA" id="ARBA00023015"/>
    </source>
</evidence>
<proteinExistence type="predicted"/>
<keyword evidence="8" id="KW-1185">Reference proteome</keyword>
<gene>
    <name evidence="7" type="ORF">QQX98_000672</name>
</gene>
<feature type="compositionally biased region" description="Basic and acidic residues" evidence="5">
    <location>
        <begin position="1"/>
        <end position="13"/>
    </location>
</feature>
<dbReference type="Proteomes" id="UP001498476">
    <property type="component" value="Unassembled WGS sequence"/>
</dbReference>
<feature type="compositionally biased region" description="Basic and acidic residues" evidence="5">
    <location>
        <begin position="87"/>
        <end position="96"/>
    </location>
</feature>
<feature type="domain" description="Zn(2)-C6 fungal-type" evidence="6">
    <location>
        <begin position="24"/>
        <end position="55"/>
    </location>
</feature>
<feature type="region of interest" description="Disordered" evidence="5">
    <location>
        <begin position="1"/>
        <end position="24"/>
    </location>
</feature>